<gene>
    <name evidence="3" type="ORF">C450_01574</name>
</gene>
<keyword evidence="2" id="KW-1133">Transmembrane helix</keyword>
<organism evidence="3 4">
    <name type="scientific">Halococcus salifodinae DSM 8989</name>
    <dbReference type="NCBI Taxonomy" id="1227456"/>
    <lineage>
        <taxon>Archaea</taxon>
        <taxon>Methanobacteriati</taxon>
        <taxon>Methanobacteriota</taxon>
        <taxon>Stenosarchaea group</taxon>
        <taxon>Halobacteria</taxon>
        <taxon>Halobacteriales</taxon>
        <taxon>Halococcaceae</taxon>
        <taxon>Halococcus</taxon>
    </lineage>
</organism>
<name>M0NFE9_9EURY</name>
<protein>
    <recommendedName>
        <fullName evidence="5">Glycyl aminopeptidase</fullName>
    </recommendedName>
</protein>
<feature type="region of interest" description="Disordered" evidence="1">
    <location>
        <begin position="1"/>
        <end position="29"/>
    </location>
</feature>
<feature type="transmembrane region" description="Helical" evidence="2">
    <location>
        <begin position="42"/>
        <end position="62"/>
    </location>
</feature>
<feature type="region of interest" description="Disordered" evidence="1">
    <location>
        <begin position="61"/>
        <end position="85"/>
    </location>
</feature>
<evidence type="ECO:0000313" key="3">
    <source>
        <dbReference type="EMBL" id="EMA55415.1"/>
    </source>
</evidence>
<evidence type="ECO:0000313" key="4">
    <source>
        <dbReference type="Proteomes" id="UP000011625"/>
    </source>
</evidence>
<evidence type="ECO:0000256" key="2">
    <source>
        <dbReference type="SAM" id="Phobius"/>
    </source>
</evidence>
<dbReference type="AlphaFoldDB" id="M0NFE9"/>
<feature type="compositionally biased region" description="Polar residues" evidence="1">
    <location>
        <begin position="1"/>
        <end position="17"/>
    </location>
</feature>
<keyword evidence="2" id="KW-0472">Membrane</keyword>
<dbReference type="InterPro" id="IPR027268">
    <property type="entry name" value="Peptidase_M4/M1_CTD_sf"/>
</dbReference>
<comment type="caution">
    <text evidence="3">The sequence shown here is derived from an EMBL/GenBank/DDBJ whole genome shotgun (WGS) entry which is preliminary data.</text>
</comment>
<dbReference type="STRING" id="1227456.C450_01574"/>
<proteinExistence type="predicted"/>
<evidence type="ECO:0000256" key="1">
    <source>
        <dbReference type="SAM" id="MobiDB-lite"/>
    </source>
</evidence>
<dbReference type="EMBL" id="AOME01000013">
    <property type="protein sequence ID" value="EMA55415.1"/>
    <property type="molecule type" value="Genomic_DNA"/>
</dbReference>
<dbReference type="Gene3D" id="1.10.390.10">
    <property type="entry name" value="Neutral Protease Domain 2"/>
    <property type="match status" value="1"/>
</dbReference>
<reference evidence="3 4" key="1">
    <citation type="journal article" date="2014" name="PLoS Genet.">
        <title>Phylogenetically driven sequencing of extremely halophilic archaea reveals strategies for static and dynamic osmo-response.</title>
        <authorList>
            <person name="Becker E.A."/>
            <person name="Seitzer P.M."/>
            <person name="Tritt A."/>
            <person name="Larsen D."/>
            <person name="Krusor M."/>
            <person name="Yao A.I."/>
            <person name="Wu D."/>
            <person name="Madern D."/>
            <person name="Eisen J.A."/>
            <person name="Darling A.E."/>
            <person name="Facciotti M.T."/>
        </authorList>
    </citation>
    <scope>NUCLEOTIDE SEQUENCE [LARGE SCALE GENOMIC DNA]</scope>
    <source>
        <strain evidence="3 4">DSM 8989</strain>
    </source>
</reference>
<evidence type="ECO:0008006" key="5">
    <source>
        <dbReference type="Google" id="ProtNLM"/>
    </source>
</evidence>
<sequence>MQQKSTNTNVAATSRNAASKRRSTGERDCRPGWRGWNLRRGVSCWIALVVVVGLIAGPAAGVQPEPQPQTQTNATGGLAEAPSPTDRVNITYTLDRSPNERGHALVTANVTLPSDVSSFDISLPSAATVQRTQGFERDEPGTMGWEWNGSTRHASITYLASVNATSGGDLEGVATGQWALFDWRTVGIDWESERTDDGTETRPSETARVAEQGVAGPNFAYLGPGQTYDRTVDGTTIRLVVPKHAQPANEPQAMLTALAKAERSLQLNARTTHVDVFVAPPPIGVSGRSGGVTRNDRHDMLVHQSKRLATPDNVLLHEYVHSKQRYDTTDEMEWINEGSAEYYGALLAYRQGLVSFETFRDFAVSEAYPESTLADRESWSSSRVAYRKGLRTFTALDATIRSRSNGTRSLEHVFRRLNQHEGEITDDVFATYVAEAAGESLTAWLDEHVESATVANVPTSEARYGQSGSQAADTTTGSVTAAVLRPAIANAPPVLFVGGIVLLLAGWARRPPDGSR</sequence>
<dbReference type="PATRIC" id="fig|1227456.3.peg.330"/>
<keyword evidence="4" id="KW-1185">Reference proteome</keyword>
<keyword evidence="2" id="KW-0812">Transmembrane</keyword>
<accession>M0NFE9</accession>
<dbReference type="Proteomes" id="UP000011625">
    <property type="component" value="Unassembled WGS sequence"/>
</dbReference>